<gene>
    <name evidence="1" type="ORF">GKE73_09515</name>
</gene>
<comment type="caution">
    <text evidence="1">The sequence shown here is derived from an EMBL/GenBank/DDBJ whole genome shotgun (WGS) entry which is preliminary data.</text>
</comment>
<dbReference type="Pfam" id="PF04245">
    <property type="entry name" value="NA37"/>
    <property type="match status" value="1"/>
</dbReference>
<evidence type="ECO:0000313" key="1">
    <source>
        <dbReference type="EMBL" id="MTD33286.1"/>
    </source>
</evidence>
<sequence>MLIGESRVECLAVHRVGNPARDEGLQLSERTAVVNDEVSSLILDGYLKGIVSDKKKFQFFHDTDLNLNEVYHYSRQFFRGELGFLELSQRLARHLYARSQHPNISAGDVLVILFSGLSDAHSTQRALGVFKAEIRDDFLKVIESESVFDLQHVSGINPRLIDKGALILEQDSTVYAVDRLGQQAKFWLEDFLHARRVPDVQSSSQMMTRVLEQLSGDIADPVQQGRFKDEFLALCRRDEEVSAHELSAVAERFVEPASVGEAFDSAAQSYGFALDEQARFPAHSMARRLERSLCKVGIGHGLSLLLPPDMSLQAVNAERASDGELTLTLTLFPQSPD</sequence>
<dbReference type="AlphaFoldDB" id="A0A844GA19"/>
<dbReference type="RefSeq" id="WP_230370114.1">
    <property type="nucleotide sequence ID" value="NZ_WLYX01000001.1"/>
</dbReference>
<dbReference type="EMBL" id="WLYX01000001">
    <property type="protein sequence ID" value="MTD33286.1"/>
    <property type="molecule type" value="Genomic_DNA"/>
</dbReference>
<dbReference type="Proteomes" id="UP000446658">
    <property type="component" value="Unassembled WGS sequence"/>
</dbReference>
<name>A0A844GA19_9NEIS</name>
<evidence type="ECO:0008006" key="3">
    <source>
        <dbReference type="Google" id="ProtNLM"/>
    </source>
</evidence>
<keyword evidence="2" id="KW-1185">Reference proteome</keyword>
<proteinExistence type="predicted"/>
<reference evidence="1 2" key="1">
    <citation type="submission" date="2019-11" db="EMBL/GenBank/DDBJ databases">
        <title>Draft genome sequence of Paludibacterium sp. dN18-1.</title>
        <authorList>
            <person name="Im W.-T."/>
        </authorList>
    </citation>
    <scope>NUCLEOTIDE SEQUENCE [LARGE SCALE GENOMIC DNA]</scope>
    <source>
        <strain evidence="2">dN 18-1</strain>
    </source>
</reference>
<organism evidence="1 2">
    <name type="scientific">Paludibacterium denitrificans</name>
    <dbReference type="NCBI Taxonomy" id="2675226"/>
    <lineage>
        <taxon>Bacteria</taxon>
        <taxon>Pseudomonadati</taxon>
        <taxon>Pseudomonadota</taxon>
        <taxon>Betaproteobacteria</taxon>
        <taxon>Neisseriales</taxon>
        <taxon>Chromobacteriaceae</taxon>
        <taxon>Paludibacterium</taxon>
    </lineage>
</organism>
<evidence type="ECO:0000313" key="2">
    <source>
        <dbReference type="Proteomes" id="UP000446658"/>
    </source>
</evidence>
<accession>A0A844GA19</accession>
<dbReference type="InterPro" id="IPR007358">
    <property type="entry name" value="Nucleoid_associated_NdpA"/>
</dbReference>
<protein>
    <recommendedName>
        <fullName evidence="3">Nucleoid associated protein NdpA</fullName>
    </recommendedName>
</protein>
<dbReference type="GO" id="GO:0009295">
    <property type="term" value="C:nucleoid"/>
    <property type="evidence" value="ECO:0007669"/>
    <property type="project" value="InterPro"/>
</dbReference>